<evidence type="ECO:0000313" key="2">
    <source>
        <dbReference type="Proteomes" id="UP000828390"/>
    </source>
</evidence>
<evidence type="ECO:0000313" key="1">
    <source>
        <dbReference type="EMBL" id="KAH3784120.1"/>
    </source>
</evidence>
<dbReference type="EMBL" id="JAIWYP010000008">
    <property type="protein sequence ID" value="KAH3784120.1"/>
    <property type="molecule type" value="Genomic_DNA"/>
</dbReference>
<gene>
    <name evidence="1" type="ORF">DPMN_162071</name>
</gene>
<reference evidence="1" key="2">
    <citation type="submission" date="2020-11" db="EMBL/GenBank/DDBJ databases">
        <authorList>
            <person name="McCartney M.A."/>
            <person name="Auch B."/>
            <person name="Kono T."/>
            <person name="Mallez S."/>
            <person name="Becker A."/>
            <person name="Gohl D.M."/>
            <person name="Silverstein K.A.T."/>
            <person name="Koren S."/>
            <person name="Bechman K.B."/>
            <person name="Herman A."/>
            <person name="Abrahante J.E."/>
            <person name="Garbe J."/>
        </authorList>
    </citation>
    <scope>NUCLEOTIDE SEQUENCE</scope>
    <source>
        <strain evidence="1">Duluth1</strain>
        <tissue evidence="1">Whole animal</tissue>
    </source>
</reference>
<keyword evidence="2" id="KW-1185">Reference proteome</keyword>
<proteinExistence type="predicted"/>
<sequence>MELCFESHRGQVAQPCKHALLTLARDGSVLFTFTDHALDTPKGVHVTHAGRFLVCELTARTILQVDSEGRNQPPTRATQDDGVLSTFSVCYNRHTAFNIVGISRNNSILIVTVEKQNLTCILIFSSDDLNCSWILFV</sequence>
<dbReference type="SUPFAM" id="SSF101898">
    <property type="entry name" value="NHL repeat"/>
    <property type="match status" value="1"/>
</dbReference>
<protein>
    <submittedName>
        <fullName evidence="1">Uncharacterized protein</fullName>
    </submittedName>
</protein>
<name>A0A9D4EPX8_DREPO</name>
<dbReference type="AlphaFoldDB" id="A0A9D4EPX8"/>
<accession>A0A9D4EPX8</accession>
<comment type="caution">
    <text evidence="1">The sequence shown here is derived from an EMBL/GenBank/DDBJ whole genome shotgun (WGS) entry which is preliminary data.</text>
</comment>
<organism evidence="1 2">
    <name type="scientific">Dreissena polymorpha</name>
    <name type="common">Zebra mussel</name>
    <name type="synonym">Mytilus polymorpha</name>
    <dbReference type="NCBI Taxonomy" id="45954"/>
    <lineage>
        <taxon>Eukaryota</taxon>
        <taxon>Metazoa</taxon>
        <taxon>Spiralia</taxon>
        <taxon>Lophotrochozoa</taxon>
        <taxon>Mollusca</taxon>
        <taxon>Bivalvia</taxon>
        <taxon>Autobranchia</taxon>
        <taxon>Heteroconchia</taxon>
        <taxon>Euheterodonta</taxon>
        <taxon>Imparidentia</taxon>
        <taxon>Neoheterodontei</taxon>
        <taxon>Myida</taxon>
        <taxon>Dreissenoidea</taxon>
        <taxon>Dreissenidae</taxon>
        <taxon>Dreissena</taxon>
    </lineage>
</organism>
<reference evidence="1" key="1">
    <citation type="journal article" date="2019" name="bioRxiv">
        <title>The Genome of the Zebra Mussel, Dreissena polymorpha: A Resource for Invasive Species Research.</title>
        <authorList>
            <person name="McCartney M.A."/>
            <person name="Auch B."/>
            <person name="Kono T."/>
            <person name="Mallez S."/>
            <person name="Zhang Y."/>
            <person name="Obille A."/>
            <person name="Becker A."/>
            <person name="Abrahante J.E."/>
            <person name="Garbe J."/>
            <person name="Badalamenti J.P."/>
            <person name="Herman A."/>
            <person name="Mangelson H."/>
            <person name="Liachko I."/>
            <person name="Sullivan S."/>
            <person name="Sone E.D."/>
            <person name="Koren S."/>
            <person name="Silverstein K.A.T."/>
            <person name="Beckman K.B."/>
            <person name="Gohl D.M."/>
        </authorList>
    </citation>
    <scope>NUCLEOTIDE SEQUENCE</scope>
    <source>
        <strain evidence="1">Duluth1</strain>
        <tissue evidence="1">Whole animal</tissue>
    </source>
</reference>
<dbReference type="Proteomes" id="UP000828390">
    <property type="component" value="Unassembled WGS sequence"/>
</dbReference>